<keyword evidence="5" id="KW-0067">ATP-binding</keyword>
<keyword evidence="2" id="KW-0808">Transferase</keyword>
<evidence type="ECO:0000313" key="10">
    <source>
        <dbReference type="Proteomes" id="UP000247702"/>
    </source>
</evidence>
<feature type="domain" description="Protein kinase" evidence="7">
    <location>
        <begin position="33"/>
        <end position="283"/>
    </location>
</feature>
<comment type="caution">
    <text evidence="9">The sequence shown here is derived from an EMBL/GenBank/DDBJ whole genome shotgun (WGS) entry which is preliminary data.</text>
</comment>
<dbReference type="InterPro" id="IPR011009">
    <property type="entry name" value="Kinase-like_dom_sf"/>
</dbReference>
<dbReference type="InterPro" id="IPR000782">
    <property type="entry name" value="FAS1_domain"/>
</dbReference>
<evidence type="ECO:0000259" key="8">
    <source>
        <dbReference type="PROSITE" id="PS50213"/>
    </source>
</evidence>
<dbReference type="GO" id="GO:0007254">
    <property type="term" value="P:JNK cascade"/>
    <property type="evidence" value="ECO:0007669"/>
    <property type="project" value="TreeGrafter"/>
</dbReference>
<sequence>MIRIILTVILIYYFIETFFHSESQIKWIPSSQIINLREIARGSYGIIYKATWKNKTVAIKKFSNSKDFDTYFLNELRSHRKCCGCGCINRCYGITMDSETKDYMLVLQFAMGGNLHEYLRTNFVNITWREKAEILYQISIGIKRIHDANFTHRDIHSGNILRLEPNLNKRYQIADLGLAQPENIPNCEIYGVLPYIAPELFKGFKFSKASDVYSMGIIIWEISTGCKPFADVEHDSTLLCEIIDGKRPKITEDTPECITNLMKRCWDPDPRKRPSMGEIHGILSDIKNEEFNEADQKRLELIRLEKLGPEFAEEPHSKAIYTRRSLSSYSENLSLMNQMNQENQAQDVKKNLYSNIVSDGPQLLALGAILNNIPKFVATLKSAGPYTFFAPDNNALESISATPDEIEQMLNHHLIPGKFLSNDFPSISYPKSMLMVAPITGAKWAIAGTAQPIVVEKLPAGGMEIMSGWKSANVLALDQVASNGVIHIVDTILDPPMTPMQTLLQSNDFESMTLILEDENYGKLADEIAKVNDAGVTILALTNDVIVNNIPKEITNNLNLVNPIFSYHIIPNEIIYSGSVENVLTAKTLKNEILTFTRDNGELYVGNANTKAKIVQADIITYNGVLHVIDNVLIPPSIQITPKDNPVTVPVPPPTIPSDIPAVQTQPFSSPSASPSPAVVPVENASSNAGTIVAYTIGGVVGGGLIMLGGFFLIYRMYIKKAKTQQELLPYFLGHNMNSQPSRHSHTNSNDNYSIPTTNQEIRSLSYVGSDS</sequence>
<dbReference type="PROSITE" id="PS50011">
    <property type="entry name" value="PROTEIN_KINASE_DOM"/>
    <property type="match status" value="1"/>
</dbReference>
<proteinExistence type="predicted"/>
<keyword evidence="6" id="KW-0812">Transmembrane</keyword>
<feature type="domain" description="FAS1" evidence="8">
    <location>
        <begin position="496"/>
        <end position="633"/>
    </location>
</feature>
<keyword evidence="1" id="KW-0723">Serine/threonine-protein kinase</keyword>
<reference evidence="9 10" key="1">
    <citation type="submission" date="2017-11" db="EMBL/GenBank/DDBJ databases">
        <title>The genome of Rhizophagus clarus HR1 reveals common genetic basis of auxotrophy among arbuscular mycorrhizal fungi.</title>
        <authorList>
            <person name="Kobayashi Y."/>
        </authorList>
    </citation>
    <scope>NUCLEOTIDE SEQUENCE [LARGE SCALE GENOMIC DNA]</scope>
    <source>
        <strain evidence="9 10">HR1</strain>
    </source>
</reference>
<dbReference type="Pfam" id="PF02469">
    <property type="entry name" value="Fasciclin"/>
    <property type="match status" value="2"/>
</dbReference>
<feature type="domain" description="FAS1" evidence="8">
    <location>
        <begin position="350"/>
        <end position="493"/>
    </location>
</feature>
<feature type="transmembrane region" description="Helical" evidence="6">
    <location>
        <begin position="692"/>
        <end position="715"/>
    </location>
</feature>
<dbReference type="GO" id="GO:0005524">
    <property type="term" value="F:ATP binding"/>
    <property type="evidence" value="ECO:0007669"/>
    <property type="project" value="UniProtKB-KW"/>
</dbReference>
<dbReference type="SMART" id="SM00554">
    <property type="entry name" value="FAS1"/>
    <property type="match status" value="2"/>
</dbReference>
<dbReference type="PRINTS" id="PR00109">
    <property type="entry name" value="TYRKINASE"/>
</dbReference>
<dbReference type="PANTHER" id="PTHR46716">
    <property type="entry name" value="MITOGEN-ACTIVATED PROTEIN KINASE KINASE KINASE 7"/>
    <property type="match status" value="1"/>
</dbReference>
<dbReference type="GO" id="GO:0006955">
    <property type="term" value="P:immune response"/>
    <property type="evidence" value="ECO:0007669"/>
    <property type="project" value="TreeGrafter"/>
</dbReference>
<dbReference type="Gene3D" id="1.10.510.10">
    <property type="entry name" value="Transferase(Phosphotransferase) domain 1"/>
    <property type="match status" value="1"/>
</dbReference>
<keyword evidence="6" id="KW-0472">Membrane</keyword>
<name>A0A2Z6SIR2_9GLOM</name>
<keyword evidence="4" id="KW-0418">Kinase</keyword>
<protein>
    <recommendedName>
        <fullName evidence="11">Protein kinase domain-containing protein</fullName>
    </recommendedName>
</protein>
<evidence type="ECO:0000256" key="2">
    <source>
        <dbReference type="ARBA" id="ARBA00022679"/>
    </source>
</evidence>
<gene>
    <name evidence="9" type="ORF">RclHR1_09530007</name>
</gene>
<dbReference type="EMBL" id="BEXD01004374">
    <property type="protein sequence ID" value="GBC10332.1"/>
    <property type="molecule type" value="Genomic_DNA"/>
</dbReference>
<evidence type="ECO:0000259" key="7">
    <source>
        <dbReference type="PROSITE" id="PS50011"/>
    </source>
</evidence>
<accession>A0A2Z6SIR2</accession>
<dbReference type="SUPFAM" id="SSF56112">
    <property type="entry name" value="Protein kinase-like (PK-like)"/>
    <property type="match status" value="1"/>
</dbReference>
<dbReference type="GO" id="GO:0004709">
    <property type="term" value="F:MAP kinase kinase kinase activity"/>
    <property type="evidence" value="ECO:0007669"/>
    <property type="project" value="TreeGrafter"/>
</dbReference>
<dbReference type="InterPro" id="IPR036378">
    <property type="entry name" value="FAS1_dom_sf"/>
</dbReference>
<keyword evidence="6" id="KW-1133">Transmembrane helix</keyword>
<dbReference type="InterPro" id="IPR000719">
    <property type="entry name" value="Prot_kinase_dom"/>
</dbReference>
<dbReference type="PANTHER" id="PTHR46716:SF1">
    <property type="entry name" value="MITOGEN-ACTIVATED PROTEIN KINASE KINASE KINASE 7"/>
    <property type="match status" value="1"/>
</dbReference>
<evidence type="ECO:0008006" key="11">
    <source>
        <dbReference type="Google" id="ProtNLM"/>
    </source>
</evidence>
<keyword evidence="3" id="KW-0547">Nucleotide-binding</keyword>
<evidence type="ECO:0000256" key="6">
    <source>
        <dbReference type="SAM" id="Phobius"/>
    </source>
</evidence>
<dbReference type="AlphaFoldDB" id="A0A2Z6SIR2"/>
<keyword evidence="10" id="KW-1185">Reference proteome</keyword>
<evidence type="ECO:0000256" key="3">
    <source>
        <dbReference type="ARBA" id="ARBA00022741"/>
    </source>
</evidence>
<dbReference type="SUPFAM" id="SSF82153">
    <property type="entry name" value="FAS1 domain"/>
    <property type="match status" value="2"/>
</dbReference>
<evidence type="ECO:0000313" key="9">
    <source>
        <dbReference type="EMBL" id="GBC10332.1"/>
    </source>
</evidence>
<evidence type="ECO:0000256" key="5">
    <source>
        <dbReference type="ARBA" id="ARBA00022840"/>
    </source>
</evidence>
<organism evidence="9 10">
    <name type="scientific">Rhizophagus clarus</name>
    <dbReference type="NCBI Taxonomy" id="94130"/>
    <lineage>
        <taxon>Eukaryota</taxon>
        <taxon>Fungi</taxon>
        <taxon>Fungi incertae sedis</taxon>
        <taxon>Mucoromycota</taxon>
        <taxon>Glomeromycotina</taxon>
        <taxon>Glomeromycetes</taxon>
        <taxon>Glomerales</taxon>
        <taxon>Glomeraceae</taxon>
        <taxon>Rhizophagus</taxon>
    </lineage>
</organism>
<evidence type="ECO:0000256" key="4">
    <source>
        <dbReference type="ARBA" id="ARBA00022777"/>
    </source>
</evidence>
<dbReference type="Pfam" id="PF07714">
    <property type="entry name" value="PK_Tyr_Ser-Thr"/>
    <property type="match status" value="1"/>
</dbReference>
<dbReference type="PROSITE" id="PS50213">
    <property type="entry name" value="FAS1"/>
    <property type="match status" value="2"/>
</dbReference>
<dbReference type="Gene3D" id="2.30.180.10">
    <property type="entry name" value="FAS1 domain"/>
    <property type="match status" value="2"/>
</dbReference>
<dbReference type="Proteomes" id="UP000247702">
    <property type="component" value="Unassembled WGS sequence"/>
</dbReference>
<evidence type="ECO:0000256" key="1">
    <source>
        <dbReference type="ARBA" id="ARBA00022527"/>
    </source>
</evidence>
<dbReference type="InterPro" id="IPR001245">
    <property type="entry name" value="Ser-Thr/Tyr_kinase_cat_dom"/>
</dbReference>